<keyword evidence="4" id="KW-1185">Reference proteome</keyword>
<proteinExistence type="predicted"/>
<feature type="region of interest" description="Disordered" evidence="2">
    <location>
        <begin position="169"/>
        <end position="219"/>
    </location>
</feature>
<dbReference type="AlphaFoldDB" id="A0A0C9VKC6"/>
<feature type="region of interest" description="Disordered" evidence="2">
    <location>
        <begin position="286"/>
        <end position="305"/>
    </location>
</feature>
<dbReference type="EMBL" id="KN837162">
    <property type="protein sequence ID" value="KIJ38190.1"/>
    <property type="molecule type" value="Genomic_DNA"/>
</dbReference>
<evidence type="ECO:0000313" key="4">
    <source>
        <dbReference type="Proteomes" id="UP000054279"/>
    </source>
</evidence>
<sequence length="463" mass="50977">MSTDVSPSIRPPDLFNLQEFVVPRNTSPEECAAAELVLVEAKEHNLAELTRYQNDLKAWEESQRRKWRMEDAMKKKEEARKEVEAQNAAEEALKALKAAEEAPVKDENIVEKPATGKATNLSAVSKVPEGVTMMEKAVVEANKELKTSCAYVDIQIAGMKNSTAKALQTGPAVSHVSRSTTSRGSAIVASHAGADPGDEGSDSSFKQTENPDDSPHNGGRNWIGRLFGIALIHPCSECMAAPHLRQCLLRIRKNDVHTGRCLVCDYCKHTCSFRVTPAILPPLPPPAVLADTRNKQSAVDDKRTERRRIVKDSSQLVVQDYEKADKEAIEVMPNHVVCEDTFALELYPERPFAERPHTPDRISAPNEPNVPDKLSIPNEQSVHSRVHIAPIPQVEKPANVDAVATVLSRKRAARQDTLLERPHKMARPNDAGDFAKGPPSDPAALMDQAFRGSQSPLTRCMLP</sequence>
<evidence type="ECO:0000313" key="3">
    <source>
        <dbReference type="EMBL" id="KIJ38190.1"/>
    </source>
</evidence>
<protein>
    <submittedName>
        <fullName evidence="3">Uncharacterized protein</fullName>
    </submittedName>
</protein>
<gene>
    <name evidence="3" type="ORF">M422DRAFT_50098</name>
</gene>
<feature type="region of interest" description="Disordered" evidence="2">
    <location>
        <begin position="353"/>
        <end position="372"/>
    </location>
</feature>
<feature type="coiled-coil region" evidence="1">
    <location>
        <begin position="66"/>
        <end position="102"/>
    </location>
</feature>
<name>A0A0C9VKC6_SPHS4</name>
<evidence type="ECO:0000256" key="1">
    <source>
        <dbReference type="SAM" id="Coils"/>
    </source>
</evidence>
<reference evidence="3 4" key="1">
    <citation type="submission" date="2014-06" db="EMBL/GenBank/DDBJ databases">
        <title>Evolutionary Origins and Diversification of the Mycorrhizal Mutualists.</title>
        <authorList>
            <consortium name="DOE Joint Genome Institute"/>
            <consortium name="Mycorrhizal Genomics Consortium"/>
            <person name="Kohler A."/>
            <person name="Kuo A."/>
            <person name="Nagy L.G."/>
            <person name="Floudas D."/>
            <person name="Copeland A."/>
            <person name="Barry K.W."/>
            <person name="Cichocki N."/>
            <person name="Veneault-Fourrey C."/>
            <person name="LaButti K."/>
            <person name="Lindquist E.A."/>
            <person name="Lipzen A."/>
            <person name="Lundell T."/>
            <person name="Morin E."/>
            <person name="Murat C."/>
            <person name="Riley R."/>
            <person name="Ohm R."/>
            <person name="Sun H."/>
            <person name="Tunlid A."/>
            <person name="Henrissat B."/>
            <person name="Grigoriev I.V."/>
            <person name="Hibbett D.S."/>
            <person name="Martin F."/>
        </authorList>
    </citation>
    <scope>NUCLEOTIDE SEQUENCE [LARGE SCALE GENOMIC DNA]</scope>
    <source>
        <strain evidence="3 4">SS14</strain>
    </source>
</reference>
<organism evidence="3 4">
    <name type="scientific">Sphaerobolus stellatus (strain SS14)</name>
    <dbReference type="NCBI Taxonomy" id="990650"/>
    <lineage>
        <taxon>Eukaryota</taxon>
        <taxon>Fungi</taxon>
        <taxon>Dikarya</taxon>
        <taxon>Basidiomycota</taxon>
        <taxon>Agaricomycotina</taxon>
        <taxon>Agaricomycetes</taxon>
        <taxon>Phallomycetidae</taxon>
        <taxon>Geastrales</taxon>
        <taxon>Sphaerobolaceae</taxon>
        <taxon>Sphaerobolus</taxon>
    </lineage>
</organism>
<dbReference type="HOGENOM" id="CLU_590748_0_0_1"/>
<feature type="compositionally biased region" description="Basic and acidic residues" evidence="2">
    <location>
        <begin position="292"/>
        <end position="304"/>
    </location>
</feature>
<accession>A0A0C9VKC6</accession>
<dbReference type="Proteomes" id="UP000054279">
    <property type="component" value="Unassembled WGS sequence"/>
</dbReference>
<evidence type="ECO:0000256" key="2">
    <source>
        <dbReference type="SAM" id="MobiDB-lite"/>
    </source>
</evidence>
<keyword evidence="1" id="KW-0175">Coiled coil</keyword>
<feature type="region of interest" description="Disordered" evidence="2">
    <location>
        <begin position="423"/>
        <end position="463"/>
    </location>
</feature>